<dbReference type="Gene3D" id="2.70.98.40">
    <property type="entry name" value="Glycoside hydrolase, family 65, N-terminal domain"/>
    <property type="match status" value="1"/>
</dbReference>
<dbReference type="InterPro" id="IPR008928">
    <property type="entry name" value="6-hairpin_glycosidase_sf"/>
</dbReference>
<dbReference type="InterPro" id="IPR017045">
    <property type="entry name" value="Malt_Pase/Glycosyl_Hdrlase"/>
</dbReference>
<dbReference type="Gene3D" id="2.60.420.10">
    <property type="entry name" value="Maltose phosphorylase, domain 3"/>
    <property type="match status" value="1"/>
</dbReference>
<dbReference type="PANTHER" id="PTHR11051:SF14">
    <property type="entry name" value="MALTOSE PHOSPHORYLASE"/>
    <property type="match status" value="1"/>
</dbReference>
<dbReference type="AlphaFoldDB" id="S0FM01"/>
<evidence type="ECO:0000313" key="8">
    <source>
        <dbReference type="Proteomes" id="UP000014155"/>
    </source>
</evidence>
<evidence type="ECO:0000259" key="4">
    <source>
        <dbReference type="Pfam" id="PF03632"/>
    </source>
</evidence>
<dbReference type="InterPro" id="IPR011013">
    <property type="entry name" value="Gal_mutarotase_sf_dom"/>
</dbReference>
<dbReference type="GO" id="GO:0033831">
    <property type="term" value="F:kojibiose phosphorylase activity"/>
    <property type="evidence" value="ECO:0007669"/>
    <property type="project" value="UniProtKB-EC"/>
</dbReference>
<dbReference type="Pfam" id="PF03633">
    <property type="entry name" value="Glyco_hydro_65C"/>
    <property type="match status" value="1"/>
</dbReference>
<organism evidence="7 8">
    <name type="scientific">Ruminiclostridium cellobioparum subsp. termitidis CT1112</name>
    <dbReference type="NCBI Taxonomy" id="1195236"/>
    <lineage>
        <taxon>Bacteria</taxon>
        <taxon>Bacillati</taxon>
        <taxon>Bacillota</taxon>
        <taxon>Clostridia</taxon>
        <taxon>Eubacteriales</taxon>
        <taxon>Oscillospiraceae</taxon>
        <taxon>Ruminiclostridium</taxon>
    </lineage>
</organism>
<evidence type="ECO:0000256" key="3">
    <source>
        <dbReference type="PIRSR" id="PIRSR036289-51"/>
    </source>
</evidence>
<evidence type="ECO:0000259" key="5">
    <source>
        <dbReference type="Pfam" id="PF03633"/>
    </source>
</evidence>
<comment type="similarity">
    <text evidence="1">Belongs to the glycosyl hydrolase 65 family.</text>
</comment>
<name>S0FM01_RUMCE</name>
<evidence type="ECO:0000259" key="6">
    <source>
        <dbReference type="Pfam" id="PF03636"/>
    </source>
</evidence>
<dbReference type="PATRIC" id="fig|1195236.3.peg.1414"/>
<dbReference type="InterPro" id="IPR005195">
    <property type="entry name" value="Glyco_hydro_65_M"/>
</dbReference>
<feature type="domain" description="Glycoside hydrolase family 65 C-terminal" evidence="5">
    <location>
        <begin position="692"/>
        <end position="752"/>
    </location>
</feature>
<dbReference type="GO" id="GO:0004553">
    <property type="term" value="F:hydrolase activity, hydrolyzing O-glycosyl compounds"/>
    <property type="evidence" value="ECO:0007669"/>
    <property type="project" value="TreeGrafter"/>
</dbReference>
<dbReference type="InterPro" id="IPR005196">
    <property type="entry name" value="Glyco_hydro_65_N"/>
</dbReference>
<feature type="binding site" evidence="3">
    <location>
        <begin position="595"/>
        <end position="596"/>
    </location>
    <ligand>
        <name>substrate</name>
    </ligand>
</feature>
<dbReference type="STRING" id="1195236.CTER_1118"/>
<dbReference type="InterPro" id="IPR005194">
    <property type="entry name" value="Glyco_hydro_65_C"/>
</dbReference>
<dbReference type="Pfam" id="PF03636">
    <property type="entry name" value="Glyco_hydro_65N"/>
    <property type="match status" value="1"/>
</dbReference>
<feature type="domain" description="Glycoside hydrolase family 65 N-terminal" evidence="6">
    <location>
        <begin position="17"/>
        <end position="259"/>
    </location>
</feature>
<evidence type="ECO:0000256" key="1">
    <source>
        <dbReference type="ARBA" id="ARBA00006768"/>
    </source>
</evidence>
<gene>
    <name evidence="7" type="ORF">CTER_1118</name>
</gene>
<reference evidence="7 8" key="1">
    <citation type="journal article" date="2013" name="Genome Announc.">
        <title>Draft Genome Sequence of the Cellulolytic, Mesophilic, Anaerobic Bacterium Clostridium termitidis Strain CT1112 (DSM 5398).</title>
        <authorList>
            <person name="Lal S."/>
            <person name="Ramachandran U."/>
            <person name="Zhang X."/>
            <person name="Munir R."/>
            <person name="Sparling R."/>
            <person name="Levin D.B."/>
        </authorList>
    </citation>
    <scope>NUCLEOTIDE SEQUENCE [LARGE SCALE GENOMIC DNA]</scope>
    <source>
        <strain evidence="7 8">CT1112</strain>
    </source>
</reference>
<dbReference type="GO" id="GO:0005975">
    <property type="term" value="P:carbohydrate metabolic process"/>
    <property type="evidence" value="ECO:0007669"/>
    <property type="project" value="InterPro"/>
</dbReference>
<dbReference type="GO" id="GO:0030246">
    <property type="term" value="F:carbohydrate binding"/>
    <property type="evidence" value="ECO:0007669"/>
    <property type="project" value="InterPro"/>
</dbReference>
<keyword evidence="7" id="KW-0328">Glycosyltransferase</keyword>
<feature type="domain" description="Glycoside hydrolase family 65 central catalytic" evidence="4">
    <location>
        <begin position="320"/>
        <end position="682"/>
    </location>
</feature>
<protein>
    <submittedName>
        <fullName evidence="7">Trehalose and maltose hydrolases (Possible phosphorylases)</fullName>
        <ecNumber evidence="7">2.4.1.230</ecNumber>
    </submittedName>
</protein>
<feature type="active site" description="Proton donor" evidence="2">
    <location>
        <position position="483"/>
    </location>
</feature>
<keyword evidence="8" id="KW-1185">Reference proteome</keyword>
<dbReference type="Gene3D" id="1.50.10.10">
    <property type="match status" value="1"/>
</dbReference>
<dbReference type="EC" id="2.4.1.230" evidence="7"/>
<evidence type="ECO:0000313" key="7">
    <source>
        <dbReference type="EMBL" id="EMS72937.1"/>
    </source>
</evidence>
<keyword evidence="7" id="KW-0808">Transferase</keyword>
<dbReference type="SUPFAM" id="SSF74650">
    <property type="entry name" value="Galactose mutarotase-like"/>
    <property type="match status" value="1"/>
</dbReference>
<feature type="binding site" evidence="3">
    <location>
        <begin position="355"/>
        <end position="356"/>
    </location>
    <ligand>
        <name>substrate</name>
    </ligand>
</feature>
<sequence length="768" mass="88048">MGKFADKYFKVCPWEVVEEGFDPEYGRVSESIFSLGNEYMGVRGYFEEGYSGDKLQGSYLNGIYEENITEKSAYKGISNRGTFMVNGVDWLYTRLELDGEELDLARSKISSFKRRLDMKTGVLTREFLWYTKTGKELRVEFSRFLSMITPRLGCQRITLEPVNFSGKIAVKAGLDFSPIHETMQRSLWDCLKQGISDGVTGSLGRTKSSGQMVYAGFKIQSKQPLDYTYVEKDKLNYLGFDIALDKGKGTCFDRTAVVHAEKNTVKNPEKVWSEGSELANLYGAKKYDEVLAENRAYWNDIWNTFDVSIEGDDDNQQGIRYCIFQMHQTYHGEDSDMNIGAKGLTGEAYGGNAFWDTETYCLPFYLFNNPKAARNLLEYRYNTLPQAIERAGDLDCDGACYPIATLDGTESCTLWQHASLQFQPSTAVAYGIRHYVKITGDKAFLYEKGLEMLVQICHFLATRGQWSSRTGKFGYYGVMGPDEFQMMVNNNCYTNFMAKKTFEYTIDVLSETKAVKPEAYAQIQKKLGLDEAELDNWSRMAENMRIPLEEATGIYEQHEGYFDLPHIDIKAIPVTDFPLYHNWSYDRIYRNDMIKQPDVLMFMFLHNQDFSCQSKKVNYEFYEPRCIHESSLSPSVHSVLASELGRHREAFDFFSFATRMDLDNYNRNTREGLHTTSIAAAWVNIVYGFGGMRSDGEMLLFNPSIPAAWKSYSFRVLYRNAVLEVKVMKETIIFKTINSLETKIKIYGKDYSIGGEALEIPVPEEWRG</sequence>
<dbReference type="SUPFAM" id="SSF48208">
    <property type="entry name" value="Six-hairpin glycosidases"/>
    <property type="match status" value="1"/>
</dbReference>
<dbReference type="InterPro" id="IPR012341">
    <property type="entry name" value="6hp_glycosidase-like_sf"/>
</dbReference>
<comment type="caution">
    <text evidence="7">The sequence shown here is derived from an EMBL/GenBank/DDBJ whole genome shotgun (WGS) entry which is preliminary data.</text>
</comment>
<dbReference type="InterPro" id="IPR037018">
    <property type="entry name" value="GH65_N"/>
</dbReference>
<dbReference type="PANTHER" id="PTHR11051">
    <property type="entry name" value="GLYCOSYL HYDROLASE-RELATED"/>
    <property type="match status" value="1"/>
</dbReference>
<dbReference type="PIRSF" id="PIRSF036289">
    <property type="entry name" value="Glycosyl_hydrolase_malt_phosph"/>
    <property type="match status" value="1"/>
</dbReference>
<keyword evidence="7" id="KW-0378">Hydrolase</keyword>
<dbReference type="EMBL" id="AORV01000025">
    <property type="protein sequence ID" value="EMS72937.1"/>
    <property type="molecule type" value="Genomic_DNA"/>
</dbReference>
<dbReference type="Proteomes" id="UP000014155">
    <property type="component" value="Unassembled WGS sequence"/>
</dbReference>
<evidence type="ECO:0000256" key="2">
    <source>
        <dbReference type="PIRSR" id="PIRSR036289-50"/>
    </source>
</evidence>
<proteinExistence type="inferred from homology"/>
<accession>S0FM01</accession>
<dbReference type="Pfam" id="PF03632">
    <property type="entry name" value="Glyco_hydro_65m"/>
    <property type="match status" value="1"/>
</dbReference>
<dbReference type="eggNOG" id="COG1554">
    <property type="taxonomic scope" value="Bacteria"/>
</dbReference>
<dbReference type="RefSeq" id="WP_004624687.1">
    <property type="nucleotide sequence ID" value="NZ_AORV01000025.1"/>
</dbReference>